<dbReference type="KEGG" id="cbar:PATL70BA_0367"/>
<reference evidence="2 3" key="1">
    <citation type="submission" date="2018-09" db="EMBL/GenBank/DDBJ databases">
        <authorList>
            <person name="Postec A."/>
        </authorList>
    </citation>
    <scope>NUCLEOTIDE SEQUENCE [LARGE SCALE GENOMIC DNA]</scope>
    <source>
        <strain evidence="2">70B-A</strain>
    </source>
</reference>
<keyword evidence="1" id="KW-1133">Transmembrane helix</keyword>
<dbReference type="OrthoDB" id="1118890at2"/>
<feature type="transmembrane region" description="Helical" evidence="1">
    <location>
        <begin position="40"/>
        <end position="59"/>
    </location>
</feature>
<evidence type="ECO:0000313" key="3">
    <source>
        <dbReference type="Proteomes" id="UP000279029"/>
    </source>
</evidence>
<feature type="transmembrane region" description="Helical" evidence="1">
    <location>
        <begin position="242"/>
        <end position="258"/>
    </location>
</feature>
<accession>A0A3P7RTJ3</accession>
<proteinExistence type="predicted"/>
<keyword evidence="1" id="KW-0472">Membrane</keyword>
<feature type="transmembrane region" description="Helical" evidence="1">
    <location>
        <begin position="93"/>
        <end position="111"/>
    </location>
</feature>
<feature type="transmembrane region" description="Helical" evidence="1">
    <location>
        <begin position="71"/>
        <end position="87"/>
    </location>
</feature>
<sequence>MNNEIQLKRKNPTIQKLSTFFAFYLVISNLIPQIRVIPGFYLLMFLSIFLWLFTAALAHPSFFTQFNVHKLLIFLFILYTVTVPYIFGNGTIGNRYLEHGVMLIFYLIYRYNRAYGYSNSNMLIVNFSLLSLTITSVLTLLGLFNNPYLARSIKSSGEHTMYLRSQGIGGYEFIYLLVFVSINLFFLLCNKKFIKLKARSTYIITFLFTLFLLTIVSANYFTALLMLIASFVVLLIFKNRNILAKVYILFLGVILILFRKNIFDFLIKGIIKLMGSGATVEKLLKLQESSSIYYGSDSIFSDRASTIISSWLSFLENPISGLVISPIQSSGGFLTGFGQHSHFVDTLALYGLFIGVLNIYIILYPFFIRFDKKRELFSLNLSMLISVLIIFSFNNVTPSIGFGIFFVYPVFYDWVMELKNNNI</sequence>
<evidence type="ECO:0008006" key="4">
    <source>
        <dbReference type="Google" id="ProtNLM"/>
    </source>
</evidence>
<keyword evidence="1" id="KW-0812">Transmembrane</keyword>
<protein>
    <recommendedName>
        <fullName evidence="4">O-antigen ligase domain-containing protein</fullName>
    </recommendedName>
</protein>
<name>A0A3P7RTJ3_9FIRM</name>
<feature type="transmembrane region" description="Helical" evidence="1">
    <location>
        <begin position="347"/>
        <end position="367"/>
    </location>
</feature>
<feature type="transmembrane region" description="Helical" evidence="1">
    <location>
        <begin position="173"/>
        <end position="191"/>
    </location>
</feature>
<evidence type="ECO:0000256" key="1">
    <source>
        <dbReference type="SAM" id="Phobius"/>
    </source>
</evidence>
<feature type="transmembrane region" description="Helical" evidence="1">
    <location>
        <begin position="123"/>
        <end position="144"/>
    </location>
</feature>
<evidence type="ECO:0000313" key="2">
    <source>
        <dbReference type="EMBL" id="VDN46216.1"/>
    </source>
</evidence>
<dbReference type="RefSeq" id="WP_125135766.1">
    <property type="nucleotide sequence ID" value="NZ_LR130778.1"/>
</dbReference>
<feature type="transmembrane region" description="Helical" evidence="1">
    <location>
        <begin position="17"/>
        <end position="34"/>
    </location>
</feature>
<dbReference type="AlphaFoldDB" id="A0A3P7RTJ3"/>
<gene>
    <name evidence="2" type="ORF">PATL70BA_0367</name>
</gene>
<dbReference type="EMBL" id="LR130778">
    <property type="protein sequence ID" value="VDN46216.1"/>
    <property type="molecule type" value="Genomic_DNA"/>
</dbReference>
<organism evidence="2 3">
    <name type="scientific">Petrocella atlantisensis</name>
    <dbReference type="NCBI Taxonomy" id="2173034"/>
    <lineage>
        <taxon>Bacteria</taxon>
        <taxon>Bacillati</taxon>
        <taxon>Bacillota</taxon>
        <taxon>Clostridia</taxon>
        <taxon>Lachnospirales</taxon>
        <taxon>Vallitaleaceae</taxon>
        <taxon>Petrocella</taxon>
    </lineage>
</organism>
<keyword evidence="3" id="KW-1185">Reference proteome</keyword>
<dbReference type="Proteomes" id="UP000279029">
    <property type="component" value="Chromosome"/>
</dbReference>
<feature type="transmembrane region" description="Helical" evidence="1">
    <location>
        <begin position="203"/>
        <end position="236"/>
    </location>
</feature>